<keyword evidence="8" id="KW-1185">Reference proteome</keyword>
<gene>
    <name evidence="7" type="ORF">GETHLI_17330</name>
</gene>
<dbReference type="EMBL" id="BSDE01000003">
    <property type="protein sequence ID" value="GLH73231.1"/>
    <property type="molecule type" value="Genomic_DNA"/>
</dbReference>
<reference evidence="7 8" key="1">
    <citation type="journal article" date="2023" name="Antonie Van Leeuwenhoek">
        <title>Mesoterricola silvestris gen. nov., sp. nov., Mesoterricola sediminis sp. nov., Geothrix oryzae sp. nov., Geothrix edaphica sp. nov., Geothrix rubra sp. nov., and Geothrix limicola sp. nov., six novel members of Acidobacteriota isolated from soils.</title>
        <authorList>
            <person name="Itoh H."/>
            <person name="Sugisawa Y."/>
            <person name="Mise K."/>
            <person name="Xu Z."/>
            <person name="Kuniyasu M."/>
            <person name="Ushijima N."/>
            <person name="Kawano K."/>
            <person name="Kobayashi E."/>
            <person name="Shiratori Y."/>
            <person name="Masuda Y."/>
            <person name="Senoo K."/>
        </authorList>
    </citation>
    <scope>NUCLEOTIDE SEQUENCE [LARGE SCALE GENOMIC DNA]</scope>
    <source>
        <strain evidence="7 8">Red804</strain>
    </source>
</reference>
<feature type="transmembrane region" description="Helical" evidence="5">
    <location>
        <begin position="103"/>
        <end position="126"/>
    </location>
</feature>
<keyword evidence="3 5" id="KW-1133">Transmembrane helix</keyword>
<dbReference type="RefSeq" id="WP_285574022.1">
    <property type="nucleotide sequence ID" value="NZ_BSDE01000003.1"/>
</dbReference>
<feature type="transmembrane region" description="Helical" evidence="5">
    <location>
        <begin position="138"/>
        <end position="155"/>
    </location>
</feature>
<evidence type="ECO:0000256" key="5">
    <source>
        <dbReference type="SAM" id="Phobius"/>
    </source>
</evidence>
<evidence type="ECO:0000313" key="7">
    <source>
        <dbReference type="EMBL" id="GLH73231.1"/>
    </source>
</evidence>
<sequence>MDPLALTSEALQEPWRLWTAHLVHFGWDHALANLMALAVPALLVRRQERLRLLAAALLIAPLLSLALLPGLGGGQYRGASGLACALWAWTGQRLLQREESLSVGLLLLGGLGLKLGLEGCLGLYVLPSQAAWRPLPEAHVWGALLGLLAAAPSLLPMRRWHPRRI</sequence>
<accession>A0ABQ5QFD4</accession>
<dbReference type="Proteomes" id="UP001165069">
    <property type="component" value="Unassembled WGS sequence"/>
</dbReference>
<organism evidence="7 8">
    <name type="scientific">Geothrix limicola</name>
    <dbReference type="NCBI Taxonomy" id="2927978"/>
    <lineage>
        <taxon>Bacteria</taxon>
        <taxon>Pseudomonadati</taxon>
        <taxon>Acidobacteriota</taxon>
        <taxon>Holophagae</taxon>
        <taxon>Holophagales</taxon>
        <taxon>Holophagaceae</taxon>
        <taxon>Geothrix</taxon>
    </lineage>
</organism>
<dbReference type="Gene3D" id="1.20.1540.10">
    <property type="entry name" value="Rhomboid-like"/>
    <property type="match status" value="1"/>
</dbReference>
<feature type="transmembrane region" description="Helical" evidence="5">
    <location>
        <begin position="50"/>
        <end position="68"/>
    </location>
</feature>
<protein>
    <recommendedName>
        <fullName evidence="6">Peptidase S54 rhomboid domain-containing protein</fullName>
    </recommendedName>
</protein>
<evidence type="ECO:0000256" key="3">
    <source>
        <dbReference type="ARBA" id="ARBA00022989"/>
    </source>
</evidence>
<evidence type="ECO:0000256" key="2">
    <source>
        <dbReference type="ARBA" id="ARBA00022692"/>
    </source>
</evidence>
<dbReference type="Pfam" id="PF01694">
    <property type="entry name" value="Rhomboid"/>
    <property type="match status" value="1"/>
</dbReference>
<evidence type="ECO:0000313" key="8">
    <source>
        <dbReference type="Proteomes" id="UP001165069"/>
    </source>
</evidence>
<dbReference type="InterPro" id="IPR022764">
    <property type="entry name" value="Peptidase_S54_rhomboid_dom"/>
</dbReference>
<dbReference type="SUPFAM" id="SSF144091">
    <property type="entry name" value="Rhomboid-like"/>
    <property type="match status" value="1"/>
</dbReference>
<comment type="subcellular location">
    <subcellularLocation>
        <location evidence="1">Membrane</location>
        <topology evidence="1">Multi-pass membrane protein</topology>
    </subcellularLocation>
</comment>
<name>A0ABQ5QFD4_9BACT</name>
<evidence type="ECO:0000259" key="6">
    <source>
        <dbReference type="Pfam" id="PF01694"/>
    </source>
</evidence>
<evidence type="ECO:0000256" key="4">
    <source>
        <dbReference type="ARBA" id="ARBA00023136"/>
    </source>
</evidence>
<keyword evidence="4 5" id="KW-0472">Membrane</keyword>
<proteinExistence type="predicted"/>
<feature type="domain" description="Peptidase S54 rhomboid" evidence="6">
    <location>
        <begin position="13"/>
        <end position="151"/>
    </location>
</feature>
<keyword evidence="2 5" id="KW-0812">Transmembrane</keyword>
<dbReference type="InterPro" id="IPR035952">
    <property type="entry name" value="Rhomboid-like_sf"/>
</dbReference>
<comment type="caution">
    <text evidence="7">The sequence shown here is derived from an EMBL/GenBank/DDBJ whole genome shotgun (WGS) entry which is preliminary data.</text>
</comment>
<evidence type="ECO:0000256" key="1">
    <source>
        <dbReference type="ARBA" id="ARBA00004141"/>
    </source>
</evidence>